<feature type="domain" description="RING-type" evidence="3">
    <location>
        <begin position="268"/>
        <end position="309"/>
    </location>
</feature>
<evidence type="ECO:0000313" key="4">
    <source>
        <dbReference type="EMBL" id="CEM16901.1"/>
    </source>
</evidence>
<dbReference type="SMART" id="SM00184">
    <property type="entry name" value="RING"/>
    <property type="match status" value="1"/>
</dbReference>
<dbReference type="GO" id="GO:0008270">
    <property type="term" value="F:zinc ion binding"/>
    <property type="evidence" value="ECO:0007669"/>
    <property type="project" value="UniProtKB-KW"/>
</dbReference>
<dbReference type="EMBL" id="CDMY01000487">
    <property type="protein sequence ID" value="CEM16901.1"/>
    <property type="molecule type" value="Genomic_DNA"/>
</dbReference>
<dbReference type="AlphaFoldDB" id="A0A0G4FRK7"/>
<dbReference type="InParanoid" id="A0A0G4FRK7"/>
<gene>
    <name evidence="4" type="ORF">Vbra_2547</name>
</gene>
<keyword evidence="1" id="KW-0863">Zinc-finger</keyword>
<feature type="region of interest" description="Disordered" evidence="2">
    <location>
        <begin position="1"/>
        <end position="28"/>
    </location>
</feature>
<accession>A0A0G4FRK7</accession>
<evidence type="ECO:0000256" key="2">
    <source>
        <dbReference type="SAM" id="MobiDB-lite"/>
    </source>
</evidence>
<dbReference type="SUPFAM" id="SSF57850">
    <property type="entry name" value="RING/U-box"/>
    <property type="match status" value="1"/>
</dbReference>
<reference evidence="4 5" key="1">
    <citation type="submission" date="2014-11" db="EMBL/GenBank/DDBJ databases">
        <authorList>
            <person name="Zhu J."/>
            <person name="Qi W."/>
            <person name="Song R."/>
        </authorList>
    </citation>
    <scope>NUCLEOTIDE SEQUENCE [LARGE SCALE GENOMIC DNA]</scope>
</reference>
<sequence>MRNTQELMKAKEQQLAVAQDNATRSQREKAAAQQLTVTAQQETAGLKRAREADAKANRQEVLKLQADLRTLTHENKGLAAEKHKKEEELKTKQRDFTERETSLKQEVEQLRKHQIEGLTAELAGLQTTEELSEFCERLADIHEQQIKDLVKVQKLNKKATKALQRKKEQEARSQGEADRTKLADGKTYRDMVLRLQAEIRTLTDNNNGLAAEKEKKEEELKIKEGAFAERETSLKQEVATATEKADRLEATLEEVLQKEEARVEAALCVICQAVPYTTVFPCGHMCACGECAEDLMRRRRSSRRCPMCREQIGDYTTVYQA</sequence>
<evidence type="ECO:0000256" key="1">
    <source>
        <dbReference type="PROSITE-ProRule" id="PRU00175"/>
    </source>
</evidence>
<keyword evidence="1" id="KW-0862">Zinc</keyword>
<evidence type="ECO:0000313" key="5">
    <source>
        <dbReference type="Proteomes" id="UP000041254"/>
    </source>
</evidence>
<dbReference type="Pfam" id="PF13920">
    <property type="entry name" value="zf-C3HC4_3"/>
    <property type="match status" value="1"/>
</dbReference>
<dbReference type="Proteomes" id="UP000041254">
    <property type="component" value="Unassembled WGS sequence"/>
</dbReference>
<dbReference type="VEuPathDB" id="CryptoDB:Vbra_2547"/>
<feature type="region of interest" description="Disordered" evidence="2">
    <location>
        <begin position="79"/>
        <end position="101"/>
    </location>
</feature>
<feature type="compositionally biased region" description="Basic and acidic residues" evidence="2">
    <location>
        <begin position="165"/>
        <end position="182"/>
    </location>
</feature>
<feature type="region of interest" description="Disordered" evidence="2">
    <location>
        <begin position="162"/>
        <end position="182"/>
    </location>
</feature>
<dbReference type="STRING" id="1169540.A0A0G4FRK7"/>
<dbReference type="InterPro" id="IPR013083">
    <property type="entry name" value="Znf_RING/FYVE/PHD"/>
</dbReference>
<organism evidence="4 5">
    <name type="scientific">Vitrella brassicaformis (strain CCMP3155)</name>
    <dbReference type="NCBI Taxonomy" id="1169540"/>
    <lineage>
        <taxon>Eukaryota</taxon>
        <taxon>Sar</taxon>
        <taxon>Alveolata</taxon>
        <taxon>Colpodellida</taxon>
        <taxon>Vitrellaceae</taxon>
        <taxon>Vitrella</taxon>
    </lineage>
</organism>
<dbReference type="PANTHER" id="PTHR22696">
    <property type="entry name" value="E3 UBIQUITIN-PROTEIN LIGASE RNF26"/>
    <property type="match status" value="1"/>
</dbReference>
<keyword evidence="5" id="KW-1185">Reference proteome</keyword>
<keyword evidence="1" id="KW-0479">Metal-binding</keyword>
<evidence type="ECO:0000259" key="3">
    <source>
        <dbReference type="PROSITE" id="PS50089"/>
    </source>
</evidence>
<dbReference type="InterPro" id="IPR001841">
    <property type="entry name" value="Znf_RING"/>
</dbReference>
<dbReference type="Gene3D" id="3.30.40.10">
    <property type="entry name" value="Zinc/RING finger domain, C3HC4 (zinc finger)"/>
    <property type="match status" value="1"/>
</dbReference>
<dbReference type="PhylomeDB" id="A0A0G4FRK7"/>
<name>A0A0G4FRK7_VITBC</name>
<dbReference type="PROSITE" id="PS50089">
    <property type="entry name" value="ZF_RING_2"/>
    <property type="match status" value="1"/>
</dbReference>
<proteinExistence type="predicted"/>
<protein>
    <recommendedName>
        <fullName evidence="3">RING-type domain-containing protein</fullName>
    </recommendedName>
</protein>